<feature type="non-terminal residue" evidence="1">
    <location>
        <position position="251"/>
    </location>
</feature>
<proteinExistence type="predicted"/>
<organism evidence="1 2">
    <name type="scientific">Acaulospora colombiana</name>
    <dbReference type="NCBI Taxonomy" id="27376"/>
    <lineage>
        <taxon>Eukaryota</taxon>
        <taxon>Fungi</taxon>
        <taxon>Fungi incertae sedis</taxon>
        <taxon>Mucoromycota</taxon>
        <taxon>Glomeromycotina</taxon>
        <taxon>Glomeromycetes</taxon>
        <taxon>Diversisporales</taxon>
        <taxon>Acaulosporaceae</taxon>
        <taxon>Acaulospora</taxon>
    </lineage>
</organism>
<keyword evidence="2" id="KW-1185">Reference proteome</keyword>
<evidence type="ECO:0000313" key="2">
    <source>
        <dbReference type="Proteomes" id="UP000789525"/>
    </source>
</evidence>
<gene>
    <name evidence="1" type="ORF">ACOLOM_LOCUS5635</name>
</gene>
<sequence>MVFIKLNKFMPSHTYYVCIQVDDTDPKKISDVQLDSRDKLSALRKLLEHDAKIKMSNCMLFTKGAKVIDIREEDLMGFIEIMDCKHNTIHIRDFDEKFKLGFGRTVTYNGIEIATARAFNITDCKFESIEPCFIDKDGFPISSIVDVFRVNNLMIKTKKNLDKAKCDMRTPKTHRSRIEIHDSINYEKHIRATWKLEPQGILFTDEFEGEVKEAIESKDVKNLINVTKKFGQFIPCSIEFGGRLCIVEKSR</sequence>
<reference evidence="1" key="1">
    <citation type="submission" date="2021-06" db="EMBL/GenBank/DDBJ databases">
        <authorList>
            <person name="Kallberg Y."/>
            <person name="Tangrot J."/>
            <person name="Rosling A."/>
        </authorList>
    </citation>
    <scope>NUCLEOTIDE SEQUENCE</scope>
    <source>
        <strain evidence="1">CL356</strain>
    </source>
</reference>
<dbReference type="Proteomes" id="UP000789525">
    <property type="component" value="Unassembled WGS sequence"/>
</dbReference>
<name>A0ACA9MB63_9GLOM</name>
<protein>
    <submittedName>
        <fullName evidence="1">1051_t:CDS:1</fullName>
    </submittedName>
</protein>
<evidence type="ECO:0000313" key="1">
    <source>
        <dbReference type="EMBL" id="CAG8571964.1"/>
    </source>
</evidence>
<comment type="caution">
    <text evidence="1">The sequence shown here is derived from an EMBL/GenBank/DDBJ whole genome shotgun (WGS) entry which is preliminary data.</text>
</comment>
<dbReference type="EMBL" id="CAJVPT010010615">
    <property type="protein sequence ID" value="CAG8571964.1"/>
    <property type="molecule type" value="Genomic_DNA"/>
</dbReference>
<accession>A0ACA9MB63</accession>